<comment type="caution">
    <text evidence="4">The sequence shown here is derived from an EMBL/GenBank/DDBJ whole genome shotgun (WGS) entry which is preliminary data.</text>
</comment>
<dbReference type="PANTHER" id="PTHR30204">
    <property type="entry name" value="REDOX-CYCLING DRUG-SENSING TRANSCRIPTIONAL ACTIVATOR SOXR"/>
    <property type="match status" value="1"/>
</dbReference>
<dbReference type="GO" id="GO:0003677">
    <property type="term" value="F:DNA binding"/>
    <property type="evidence" value="ECO:0007669"/>
    <property type="project" value="UniProtKB-KW"/>
</dbReference>
<dbReference type="InterPro" id="IPR047057">
    <property type="entry name" value="MerR_fam"/>
</dbReference>
<feature type="non-terminal residue" evidence="4">
    <location>
        <position position="1"/>
    </location>
</feature>
<dbReference type="EMBL" id="JACRWC010000009">
    <property type="protein sequence ID" value="MBC5998489.1"/>
    <property type="molecule type" value="Genomic_DNA"/>
</dbReference>
<protein>
    <submittedName>
        <fullName evidence="4">MerR family transcriptional regulator</fullName>
    </submittedName>
</protein>
<name>A0A923NAI4_9FIRM</name>
<dbReference type="Proteomes" id="UP000644115">
    <property type="component" value="Unassembled WGS sequence"/>
</dbReference>
<dbReference type="AlphaFoldDB" id="A0A923NAI4"/>
<dbReference type="GO" id="GO:0003700">
    <property type="term" value="F:DNA-binding transcription factor activity"/>
    <property type="evidence" value="ECO:0007669"/>
    <property type="project" value="InterPro"/>
</dbReference>
<dbReference type="Gene3D" id="1.10.1660.10">
    <property type="match status" value="1"/>
</dbReference>
<keyword evidence="2" id="KW-0175">Coiled coil</keyword>
<reference evidence="4" key="1">
    <citation type="submission" date="2020-08" db="EMBL/GenBank/DDBJ databases">
        <authorList>
            <person name="Liu C."/>
            <person name="Sun Q."/>
        </authorList>
    </citation>
    <scope>NUCLEOTIDE SEQUENCE</scope>
    <source>
        <strain evidence="4">BX16</strain>
    </source>
</reference>
<evidence type="ECO:0000256" key="2">
    <source>
        <dbReference type="SAM" id="Coils"/>
    </source>
</evidence>
<evidence type="ECO:0000313" key="5">
    <source>
        <dbReference type="Proteomes" id="UP000644115"/>
    </source>
</evidence>
<dbReference type="Pfam" id="PF13411">
    <property type="entry name" value="MerR_1"/>
    <property type="match status" value="1"/>
</dbReference>
<dbReference type="RefSeq" id="WP_249286096.1">
    <property type="nucleotide sequence ID" value="NZ_JACRWC010000009.1"/>
</dbReference>
<dbReference type="PROSITE" id="PS50937">
    <property type="entry name" value="HTH_MERR_2"/>
    <property type="match status" value="1"/>
</dbReference>
<evidence type="ECO:0000313" key="4">
    <source>
        <dbReference type="EMBL" id="MBC5998489.1"/>
    </source>
</evidence>
<proteinExistence type="predicted"/>
<dbReference type="SMART" id="SM00422">
    <property type="entry name" value="HTH_MERR"/>
    <property type="match status" value="1"/>
</dbReference>
<feature type="coiled-coil region" evidence="2">
    <location>
        <begin position="85"/>
        <end position="119"/>
    </location>
</feature>
<feature type="domain" description="HTH merR-type" evidence="3">
    <location>
        <begin position="2"/>
        <end position="69"/>
    </location>
</feature>
<dbReference type="PANTHER" id="PTHR30204:SF96">
    <property type="entry name" value="CHROMOSOME-ANCHORING PROTEIN RACA"/>
    <property type="match status" value="1"/>
</dbReference>
<keyword evidence="5" id="KW-1185">Reference proteome</keyword>
<accession>A0A923NAI4</accession>
<evidence type="ECO:0000256" key="1">
    <source>
        <dbReference type="ARBA" id="ARBA00023125"/>
    </source>
</evidence>
<keyword evidence="1" id="KW-0238">DNA-binding</keyword>
<organism evidence="4 5">
    <name type="scientific">Lentihominibacter faecis</name>
    <dbReference type="NCBI Taxonomy" id="2764712"/>
    <lineage>
        <taxon>Bacteria</taxon>
        <taxon>Bacillati</taxon>
        <taxon>Bacillota</taxon>
        <taxon>Clostridia</taxon>
        <taxon>Peptostreptococcales</taxon>
        <taxon>Anaerovoracaceae</taxon>
        <taxon>Lentihominibacter</taxon>
    </lineage>
</organism>
<dbReference type="InterPro" id="IPR009061">
    <property type="entry name" value="DNA-bd_dom_put_sf"/>
</dbReference>
<dbReference type="SUPFAM" id="SSF46955">
    <property type="entry name" value="Putative DNA-binding domain"/>
    <property type="match status" value="1"/>
</dbReference>
<sequence>RLMRIGAFAEKYNMNVSAVRYYVERGLLTPQRRNNQYVFDDDCMKDMEKILRYKSFYFSLSEIELLFFLQRNSQLQDQSVSRQFLELLNKKKLQLNQDLDTLQQTIKDLDEEIYRSTQKTETASLKKRMPGIPLMFLEKLACPHCNAPLQMQNAHLNGTHILDASLSCSCGYHATIQDGILLCTGHTDVTPFKAYENIESVAYITEEYGKEYRSLMEKSYLWMYHQIPQNRDSLTMLAGPFTFNFLLQYYTKFDEDTTIIITDPSLSRIAKFQEYLQDAASAIIYIAGDLDAAPLCSGAVDLYLDDFSANNCIFTYNRTPYNVLSHWLAKDAPLIGLFLDYCKTPRSIRAFQKEHPDLMTERMSFSYAKASLQRNGFAVTESKIIGQTSGREMEFHHQVGREKLPFLVYRAERKK</sequence>
<evidence type="ECO:0000259" key="3">
    <source>
        <dbReference type="PROSITE" id="PS50937"/>
    </source>
</evidence>
<gene>
    <name evidence="4" type="ORF">H8876_00430</name>
</gene>
<dbReference type="InterPro" id="IPR000551">
    <property type="entry name" value="MerR-type_HTH_dom"/>
</dbReference>